<evidence type="ECO:0000256" key="5">
    <source>
        <dbReference type="ARBA" id="ARBA00023077"/>
    </source>
</evidence>
<dbReference type="InterPro" id="IPR012910">
    <property type="entry name" value="Plug_dom"/>
</dbReference>
<reference evidence="12" key="1">
    <citation type="submission" date="2022-10" db="EMBL/GenBank/DDBJ databases">
        <title>Comparative genomics and taxonomic characterization of three novel marine species of genus Reichenbachiella exhibiting antioxidant and polysaccharide degradation activities.</title>
        <authorList>
            <person name="Muhammad N."/>
            <person name="Lee Y.-J."/>
            <person name="Ko J."/>
            <person name="Kim S.-G."/>
        </authorList>
    </citation>
    <scope>NUCLEOTIDE SEQUENCE</scope>
    <source>
        <strain evidence="12">Wsw4-B4</strain>
    </source>
</reference>
<evidence type="ECO:0000256" key="4">
    <source>
        <dbReference type="ARBA" id="ARBA00022692"/>
    </source>
</evidence>
<protein>
    <submittedName>
        <fullName evidence="12">TonB-dependent receptor</fullName>
    </submittedName>
</protein>
<dbReference type="NCBIfam" id="TIGR04057">
    <property type="entry name" value="SusC_RagA_signa"/>
    <property type="match status" value="1"/>
</dbReference>
<keyword evidence="6 8" id="KW-0472">Membrane</keyword>
<evidence type="ECO:0000256" key="2">
    <source>
        <dbReference type="ARBA" id="ARBA00022448"/>
    </source>
</evidence>
<dbReference type="Pfam" id="PF13715">
    <property type="entry name" value="CarbopepD_reg_2"/>
    <property type="match status" value="1"/>
</dbReference>
<evidence type="ECO:0000259" key="11">
    <source>
        <dbReference type="Pfam" id="PF07715"/>
    </source>
</evidence>
<dbReference type="Pfam" id="PF00593">
    <property type="entry name" value="TonB_dep_Rec_b-barrel"/>
    <property type="match status" value="1"/>
</dbReference>
<evidence type="ECO:0000256" key="7">
    <source>
        <dbReference type="ARBA" id="ARBA00023237"/>
    </source>
</evidence>
<evidence type="ECO:0000313" key="12">
    <source>
        <dbReference type="EMBL" id="UXX79377.1"/>
    </source>
</evidence>
<keyword evidence="2 8" id="KW-0813">Transport</keyword>
<dbReference type="InterPro" id="IPR008969">
    <property type="entry name" value="CarboxyPept-like_regulatory"/>
</dbReference>
<evidence type="ECO:0000256" key="9">
    <source>
        <dbReference type="RuleBase" id="RU003357"/>
    </source>
</evidence>
<feature type="domain" description="TonB-dependent receptor plug" evidence="11">
    <location>
        <begin position="122"/>
        <end position="230"/>
    </location>
</feature>
<dbReference type="InterPro" id="IPR037066">
    <property type="entry name" value="Plug_dom_sf"/>
</dbReference>
<dbReference type="SUPFAM" id="SSF49464">
    <property type="entry name" value="Carboxypeptidase regulatory domain-like"/>
    <property type="match status" value="1"/>
</dbReference>
<name>A0ABY6CZR8_9BACT</name>
<proteinExistence type="inferred from homology"/>
<accession>A0ABY6CZR8</accession>
<dbReference type="PROSITE" id="PS52016">
    <property type="entry name" value="TONB_DEPENDENT_REC_3"/>
    <property type="match status" value="1"/>
</dbReference>
<dbReference type="RefSeq" id="WP_263051120.1">
    <property type="nucleotide sequence ID" value="NZ_CP106735.1"/>
</dbReference>
<keyword evidence="7 8" id="KW-0998">Cell outer membrane</keyword>
<dbReference type="NCBIfam" id="TIGR04056">
    <property type="entry name" value="OMP_RagA_SusC"/>
    <property type="match status" value="1"/>
</dbReference>
<dbReference type="Proteomes" id="UP001062165">
    <property type="component" value="Chromosome"/>
</dbReference>
<comment type="subcellular location">
    <subcellularLocation>
        <location evidence="1 8">Cell outer membrane</location>
        <topology evidence="1 8">Multi-pass membrane protein</topology>
    </subcellularLocation>
</comment>
<keyword evidence="12" id="KW-0675">Receptor</keyword>
<evidence type="ECO:0000256" key="8">
    <source>
        <dbReference type="PROSITE-ProRule" id="PRU01360"/>
    </source>
</evidence>
<dbReference type="Pfam" id="PF07715">
    <property type="entry name" value="Plug"/>
    <property type="match status" value="1"/>
</dbReference>
<evidence type="ECO:0000256" key="1">
    <source>
        <dbReference type="ARBA" id="ARBA00004571"/>
    </source>
</evidence>
<dbReference type="EMBL" id="CP106735">
    <property type="protein sequence ID" value="UXX79377.1"/>
    <property type="molecule type" value="Genomic_DNA"/>
</dbReference>
<dbReference type="InterPro" id="IPR023997">
    <property type="entry name" value="TonB-dep_OMP_SusC/RagA_CS"/>
</dbReference>
<keyword evidence="4 8" id="KW-0812">Transmembrane</keyword>
<gene>
    <name evidence="12" type="ORF">N7E81_18660</name>
</gene>
<dbReference type="SUPFAM" id="SSF56935">
    <property type="entry name" value="Porins"/>
    <property type="match status" value="1"/>
</dbReference>
<dbReference type="InterPro" id="IPR039426">
    <property type="entry name" value="TonB-dep_rcpt-like"/>
</dbReference>
<comment type="similarity">
    <text evidence="8 9">Belongs to the TonB-dependent receptor family.</text>
</comment>
<keyword evidence="5 9" id="KW-0798">TonB box</keyword>
<evidence type="ECO:0000256" key="3">
    <source>
        <dbReference type="ARBA" id="ARBA00022452"/>
    </source>
</evidence>
<keyword evidence="13" id="KW-1185">Reference proteome</keyword>
<evidence type="ECO:0000313" key="13">
    <source>
        <dbReference type="Proteomes" id="UP001062165"/>
    </source>
</evidence>
<organism evidence="12 13">
    <name type="scientific">Reichenbachiella carrageenanivorans</name>
    <dbReference type="NCBI Taxonomy" id="2979869"/>
    <lineage>
        <taxon>Bacteria</taxon>
        <taxon>Pseudomonadati</taxon>
        <taxon>Bacteroidota</taxon>
        <taxon>Cytophagia</taxon>
        <taxon>Cytophagales</taxon>
        <taxon>Reichenbachiellaceae</taxon>
        <taxon>Reichenbachiella</taxon>
    </lineage>
</organism>
<keyword evidence="3 8" id="KW-1134">Transmembrane beta strand</keyword>
<evidence type="ECO:0000256" key="6">
    <source>
        <dbReference type="ARBA" id="ARBA00023136"/>
    </source>
</evidence>
<dbReference type="InterPro" id="IPR000531">
    <property type="entry name" value="Beta-barrel_TonB"/>
</dbReference>
<feature type="domain" description="TonB-dependent receptor-like beta-barrel" evidence="10">
    <location>
        <begin position="420"/>
        <end position="901"/>
    </location>
</feature>
<evidence type="ECO:0000259" key="10">
    <source>
        <dbReference type="Pfam" id="PF00593"/>
    </source>
</evidence>
<dbReference type="Gene3D" id="2.170.130.10">
    <property type="entry name" value="TonB-dependent receptor, plug domain"/>
    <property type="match status" value="1"/>
</dbReference>
<dbReference type="Gene3D" id="2.40.170.20">
    <property type="entry name" value="TonB-dependent receptor, beta-barrel domain"/>
    <property type="match status" value="1"/>
</dbReference>
<sequence>MNLKLLVRKQARLRGYLSAILLIMSLGVVQAQTFTVSGKVSGEGEELPGVNVRIKNGTVGVISDVDGNYKIEATAKDVLVYSYIGFKSSEVPVGSRTQIDVSLEPDIQALEEVVIVGYGTQKKKEVTGAVTQLSGERIASVPTPDLGNALQGQIAGVNVQASSGAPGAGANIQIRGVGSLNANALGPLYVVDGIPYRENPNIAPSQIATIDVLKDGASAAVYGVRGSNGVIIITTKGGKPGQMRVNFNAYTGIQNITSGTPLMDAHQQFYADEIRTAADNRYPSVLGQNPQALQNNTDFVADVQNDNASISNYDLNVSGGKENLTFNTNINYFNQDGVLINSGYDRLSTRLTGNYTSGKFKLFSSIGVTQDTRQREPYGLYENAIRNAPWSTPILDLPVFGDGVLVPEGNEFNYSQLSARLSNTDETKSSRVNIALRGSYEIVKGLTYEVRLGQNTLTSKRKRFEPKYLVYDRDGNLNEGAGRSAASLREDYVWNTNRVWENVLSYNKDFGKHTLGFTGVLSYEKYNVESVGVAVVMSPDSRNSIQTVGNAASTSNPVSNNSTSTMSGKMVRVQYDYDDRYLISANFRYDGTSNFLEGFNKDFFPSVSVGWNVAEEAFMNGGFLDDLRFRASYGTVGNNNIPPYQAVPTIQSGVNYLFGAEEALYSGLIQRSYVDPTVRWETQVSRNVGLDLAILNNRLQVTADYYINDKEDMLLSEQLPLSSGTHAPGWTALSERTVNVGNMTNRGFELAVSYKNQTSFGLTYSITGTFTTNKNEITRLSEGVTIGYPDGQPAQTLGNVDNTTFFAVGYPAGAFFLVPTDGVIKTQEELDEYLLIDPNARMGDLRYVNTDTTNSEINSDDRVYMGSGMPKFESGININLGYKNFDFAVQGYFSYGAKVYNGAKLTAYARGRHLDQVNMWSPQNPDSDIPVYRTFSHPNVRAQSDQFLEDGTYFRIRTLSLGYNIKSLQNIGIQNLRVYFNSLNPFTFTKYEGYDPEVGGNGLTTRGVDVGSYPITRQFMIGMELSF</sequence>
<dbReference type="InterPro" id="IPR023996">
    <property type="entry name" value="TonB-dep_OMP_SusC/RagA"/>
</dbReference>
<dbReference type="InterPro" id="IPR036942">
    <property type="entry name" value="Beta-barrel_TonB_sf"/>
</dbReference>